<evidence type="ECO:0000256" key="2">
    <source>
        <dbReference type="ARBA" id="ARBA00006175"/>
    </source>
</evidence>
<evidence type="ECO:0000256" key="4">
    <source>
        <dbReference type="ARBA" id="ARBA00022475"/>
    </source>
</evidence>
<dbReference type="InterPro" id="IPR000425">
    <property type="entry name" value="MIP"/>
</dbReference>
<dbReference type="InterPro" id="IPR023271">
    <property type="entry name" value="Aquaporin-like"/>
</dbReference>
<keyword evidence="3 8" id="KW-0813">Transport</keyword>
<dbReference type="Gene3D" id="1.20.1080.10">
    <property type="entry name" value="Glycerol uptake facilitator protein"/>
    <property type="match status" value="1"/>
</dbReference>
<dbReference type="InterPro" id="IPR022357">
    <property type="entry name" value="MIP_CS"/>
</dbReference>
<evidence type="ECO:0000256" key="6">
    <source>
        <dbReference type="ARBA" id="ARBA00022989"/>
    </source>
</evidence>
<comment type="subcellular location">
    <subcellularLocation>
        <location evidence="1">Cell membrane</location>
        <topology evidence="1">Multi-pass membrane protein</topology>
    </subcellularLocation>
</comment>
<proteinExistence type="inferred from homology"/>
<accession>A0A1D9HXH6</accession>
<evidence type="ECO:0000256" key="1">
    <source>
        <dbReference type="ARBA" id="ARBA00004651"/>
    </source>
</evidence>
<evidence type="ECO:0000256" key="8">
    <source>
        <dbReference type="RuleBase" id="RU000477"/>
    </source>
</evidence>
<dbReference type="PANTHER" id="PTHR19139">
    <property type="entry name" value="AQUAPORIN TRANSPORTER"/>
    <property type="match status" value="1"/>
</dbReference>
<keyword evidence="4" id="KW-1003">Cell membrane</keyword>
<protein>
    <submittedName>
        <fullName evidence="11">Aquaporin family protein</fullName>
    </submittedName>
</protein>
<dbReference type="PROSITE" id="PS00221">
    <property type="entry name" value="MIP"/>
    <property type="match status" value="1"/>
</dbReference>
<feature type="transmembrane region" description="Helical" evidence="10">
    <location>
        <begin position="39"/>
        <end position="59"/>
    </location>
</feature>
<organism evidence="11 12">
    <name type="scientific">Cupriavidus malaysiensis</name>
    <dbReference type="NCBI Taxonomy" id="367825"/>
    <lineage>
        <taxon>Bacteria</taxon>
        <taxon>Pseudomonadati</taxon>
        <taxon>Pseudomonadota</taxon>
        <taxon>Betaproteobacteria</taxon>
        <taxon>Burkholderiales</taxon>
        <taxon>Burkholderiaceae</taxon>
        <taxon>Cupriavidus</taxon>
    </lineage>
</organism>
<feature type="region of interest" description="Disordered" evidence="9">
    <location>
        <begin position="225"/>
        <end position="248"/>
    </location>
</feature>
<dbReference type="PANTHER" id="PTHR19139:SF199">
    <property type="entry name" value="MIP17260P"/>
    <property type="match status" value="1"/>
</dbReference>
<evidence type="ECO:0000256" key="5">
    <source>
        <dbReference type="ARBA" id="ARBA00022692"/>
    </source>
</evidence>
<keyword evidence="6 10" id="KW-1133">Transmembrane helix</keyword>
<reference evidence="11 12" key="1">
    <citation type="submission" date="2016-10" db="EMBL/GenBank/DDBJ databases">
        <title>Complete genome sequences of three Cupriavidus strains isolated from various Malaysian environments.</title>
        <authorList>
            <person name="Abdullah A.A.-A."/>
            <person name="Shafie N.A.H."/>
            <person name="Lau N.S."/>
        </authorList>
    </citation>
    <scope>NUCLEOTIDE SEQUENCE [LARGE SCALE GENOMIC DNA]</scope>
    <source>
        <strain evidence="11 12">USMAA1020</strain>
    </source>
</reference>
<evidence type="ECO:0000256" key="9">
    <source>
        <dbReference type="SAM" id="MobiDB-lite"/>
    </source>
</evidence>
<sequence>MSTLARRLAAEGLGTALLVAAVVGSGIHARNLAGDNTALALLANSLASGGALVALLLALEPVSGGHLNPAVSLSALVRGALSARDALCYALLQLGGGIAGVMAAHAMFGAPLLAWSTQARTGAPMWWSEFVATFGLIGVAMSTARSRPALVPLVVAAYIMAGYWFTASSAFANPALTLACALTAGFSGIRAADVPAFVLAQLAGALSATLVFDWLCAASARHPAPGTAPGATSSTARHMAARPVTSSD</sequence>
<comment type="similarity">
    <text evidence="2 8">Belongs to the MIP/aquaporin (TC 1.A.8) family.</text>
</comment>
<evidence type="ECO:0000256" key="10">
    <source>
        <dbReference type="SAM" id="Phobius"/>
    </source>
</evidence>
<feature type="transmembrane region" description="Helical" evidence="10">
    <location>
        <begin position="86"/>
        <end position="113"/>
    </location>
</feature>
<dbReference type="SUPFAM" id="SSF81338">
    <property type="entry name" value="Aquaporin-like"/>
    <property type="match status" value="1"/>
</dbReference>
<dbReference type="Pfam" id="PF00230">
    <property type="entry name" value="MIP"/>
    <property type="match status" value="2"/>
</dbReference>
<evidence type="ECO:0000256" key="3">
    <source>
        <dbReference type="ARBA" id="ARBA00022448"/>
    </source>
</evidence>
<dbReference type="EMBL" id="CP017754">
    <property type="protein sequence ID" value="AOZ04552.1"/>
    <property type="molecule type" value="Genomic_DNA"/>
</dbReference>
<keyword evidence="12" id="KW-1185">Reference proteome</keyword>
<name>A0A1D9HXH6_9BURK</name>
<dbReference type="RefSeq" id="WP_071068429.1">
    <property type="nucleotide sequence ID" value="NZ_CP017754.1"/>
</dbReference>
<evidence type="ECO:0000256" key="7">
    <source>
        <dbReference type="ARBA" id="ARBA00023136"/>
    </source>
</evidence>
<gene>
    <name evidence="11" type="ORF">BKK80_00870</name>
</gene>
<keyword evidence="7 10" id="KW-0472">Membrane</keyword>
<feature type="transmembrane region" description="Helical" evidence="10">
    <location>
        <begin position="125"/>
        <end position="142"/>
    </location>
</feature>
<feature type="transmembrane region" description="Helical" evidence="10">
    <location>
        <begin position="196"/>
        <end position="215"/>
    </location>
</feature>
<evidence type="ECO:0000313" key="12">
    <source>
        <dbReference type="Proteomes" id="UP000177515"/>
    </source>
</evidence>
<dbReference type="InterPro" id="IPR034294">
    <property type="entry name" value="Aquaporin_transptr"/>
</dbReference>
<keyword evidence="5 8" id="KW-0812">Transmembrane</keyword>
<dbReference type="PRINTS" id="PR00783">
    <property type="entry name" value="MINTRINSICP"/>
</dbReference>
<feature type="transmembrane region" description="Helical" evidence="10">
    <location>
        <begin position="149"/>
        <end position="165"/>
    </location>
</feature>
<evidence type="ECO:0000313" key="11">
    <source>
        <dbReference type="EMBL" id="AOZ04552.1"/>
    </source>
</evidence>
<feature type="transmembrane region" description="Helical" evidence="10">
    <location>
        <begin position="171"/>
        <end position="189"/>
    </location>
</feature>
<dbReference type="Proteomes" id="UP000177515">
    <property type="component" value="Chromosome 1"/>
</dbReference>